<accession>A0A0K8J522</accession>
<dbReference type="KEGG" id="hsd:SD1D_1025"/>
<dbReference type="GO" id="GO:0003677">
    <property type="term" value="F:DNA binding"/>
    <property type="evidence" value="ECO:0007669"/>
    <property type="project" value="InterPro"/>
</dbReference>
<dbReference type="SUPFAM" id="SSF52540">
    <property type="entry name" value="P-loop containing nucleoside triphosphate hydrolases"/>
    <property type="match status" value="1"/>
</dbReference>
<dbReference type="GO" id="GO:0003887">
    <property type="term" value="F:DNA-directed DNA polymerase activity"/>
    <property type="evidence" value="ECO:0007669"/>
    <property type="project" value="UniProtKB-KW"/>
</dbReference>
<evidence type="ECO:0000256" key="2">
    <source>
        <dbReference type="ARBA" id="ARBA00017703"/>
    </source>
</evidence>
<dbReference type="PANTHER" id="PTHR34388">
    <property type="entry name" value="DNA POLYMERASE III SUBUNIT DELTA"/>
    <property type="match status" value="1"/>
</dbReference>
<evidence type="ECO:0000259" key="9">
    <source>
        <dbReference type="Pfam" id="PF06144"/>
    </source>
</evidence>
<keyword evidence="12" id="KW-1185">Reference proteome</keyword>
<dbReference type="InterPro" id="IPR048466">
    <property type="entry name" value="DNA_pol3_delta-like_C"/>
</dbReference>
<dbReference type="InterPro" id="IPR027417">
    <property type="entry name" value="P-loop_NTPase"/>
</dbReference>
<keyword evidence="6" id="KW-0239">DNA-directed DNA polymerase</keyword>
<dbReference type="GO" id="GO:0006261">
    <property type="term" value="P:DNA-templated DNA replication"/>
    <property type="evidence" value="ECO:0007669"/>
    <property type="project" value="TreeGrafter"/>
</dbReference>
<dbReference type="EMBL" id="LN879430">
    <property type="protein sequence ID" value="CUH92572.1"/>
    <property type="molecule type" value="Genomic_DNA"/>
</dbReference>
<gene>
    <name evidence="11" type="ORF">SD1D_1025</name>
</gene>
<organism evidence="11 12">
    <name type="scientific">Herbinix luporum</name>
    <dbReference type="NCBI Taxonomy" id="1679721"/>
    <lineage>
        <taxon>Bacteria</taxon>
        <taxon>Bacillati</taxon>
        <taxon>Bacillota</taxon>
        <taxon>Clostridia</taxon>
        <taxon>Lachnospirales</taxon>
        <taxon>Lachnospiraceae</taxon>
        <taxon>Herbinix</taxon>
    </lineage>
</organism>
<sequence>MKSIKEDIKTGSFKQFYLLYGSEAYLLKLYRDKLRDGILGKSDQMNYSRFEGKDIDLKEVNDIAQTLPFFNEKRLILIENSGLFKVQSDLSEILKNAPDSTFFIFVENEIDKRNKVFKLIKDRGSISEMNGLDEKNLKLFIGSLLKPSGKKITMNTADYLLERTGTDMENICNEIDKLISYTGDRDIITLEDIDEIVTPQITGKIFQMMDAIGLKQQDRALSLYYDLLSVRERPSHILYLIMRHFNILLQVKELAANGYGTSLITQKVSIPAFTVGKYISQSRNFTKNQLTYALKLAADTEEQIKTGRIHEKIGTELLIIQFSSK</sequence>
<dbReference type="SUPFAM" id="SSF48019">
    <property type="entry name" value="post-AAA+ oligomerization domain-like"/>
    <property type="match status" value="1"/>
</dbReference>
<dbReference type="NCBIfam" id="TIGR01128">
    <property type="entry name" value="holA"/>
    <property type="match status" value="1"/>
</dbReference>
<dbReference type="EC" id="2.7.7.7" evidence="1"/>
<dbReference type="Gene3D" id="1.20.272.10">
    <property type="match status" value="1"/>
</dbReference>
<dbReference type="Pfam" id="PF06144">
    <property type="entry name" value="DNA_pol3_delta"/>
    <property type="match status" value="1"/>
</dbReference>
<dbReference type="InterPro" id="IPR005790">
    <property type="entry name" value="DNA_polIII_delta"/>
</dbReference>
<comment type="similarity">
    <text evidence="7">Belongs to the DNA polymerase HolA subunit family.</text>
</comment>
<dbReference type="InterPro" id="IPR008921">
    <property type="entry name" value="DNA_pol3_clamp-load_cplx_C"/>
</dbReference>
<dbReference type="GO" id="GO:0009360">
    <property type="term" value="C:DNA polymerase III complex"/>
    <property type="evidence" value="ECO:0007669"/>
    <property type="project" value="InterPro"/>
</dbReference>
<evidence type="ECO:0000256" key="1">
    <source>
        <dbReference type="ARBA" id="ARBA00012417"/>
    </source>
</evidence>
<feature type="domain" description="DNA polymerase III delta subunit-like C-terminal" evidence="10">
    <location>
        <begin position="204"/>
        <end position="322"/>
    </location>
</feature>
<dbReference type="Pfam" id="PF21694">
    <property type="entry name" value="DNA_pol3_delta_C"/>
    <property type="match status" value="1"/>
</dbReference>
<evidence type="ECO:0000256" key="6">
    <source>
        <dbReference type="ARBA" id="ARBA00022932"/>
    </source>
</evidence>
<dbReference type="RefSeq" id="WP_058257929.1">
    <property type="nucleotide sequence ID" value="NZ_DUPS01000029.1"/>
</dbReference>
<name>A0A0K8J522_9FIRM</name>
<evidence type="ECO:0000259" key="10">
    <source>
        <dbReference type="Pfam" id="PF21694"/>
    </source>
</evidence>
<evidence type="ECO:0000256" key="8">
    <source>
        <dbReference type="ARBA" id="ARBA00049244"/>
    </source>
</evidence>
<evidence type="ECO:0000256" key="5">
    <source>
        <dbReference type="ARBA" id="ARBA00022705"/>
    </source>
</evidence>
<keyword evidence="4" id="KW-0548">Nucleotidyltransferase</keyword>
<dbReference type="Gene3D" id="3.40.50.300">
    <property type="entry name" value="P-loop containing nucleotide triphosphate hydrolases"/>
    <property type="match status" value="1"/>
</dbReference>
<evidence type="ECO:0000313" key="12">
    <source>
        <dbReference type="Proteomes" id="UP000196053"/>
    </source>
</evidence>
<dbReference type="Proteomes" id="UP000196053">
    <property type="component" value="Chromosome I"/>
</dbReference>
<dbReference type="InterPro" id="IPR010372">
    <property type="entry name" value="DNA_pol3_delta_N"/>
</dbReference>
<evidence type="ECO:0000313" key="11">
    <source>
        <dbReference type="EMBL" id="CUH92572.1"/>
    </source>
</evidence>
<reference evidence="12" key="1">
    <citation type="submission" date="2015-09" db="EMBL/GenBank/DDBJ databases">
        <authorList>
            <person name="Wibberg D."/>
        </authorList>
    </citation>
    <scope>NUCLEOTIDE SEQUENCE [LARGE SCALE GENOMIC DNA]</scope>
    <source>
        <strain evidence="12">SD1D</strain>
    </source>
</reference>
<evidence type="ECO:0000256" key="7">
    <source>
        <dbReference type="ARBA" id="ARBA00034754"/>
    </source>
</evidence>
<evidence type="ECO:0000256" key="4">
    <source>
        <dbReference type="ARBA" id="ARBA00022695"/>
    </source>
</evidence>
<proteinExistence type="inferred from homology"/>
<dbReference type="Gene3D" id="1.10.8.60">
    <property type="match status" value="1"/>
</dbReference>
<dbReference type="PANTHER" id="PTHR34388:SF1">
    <property type="entry name" value="DNA POLYMERASE III SUBUNIT DELTA"/>
    <property type="match status" value="1"/>
</dbReference>
<protein>
    <recommendedName>
        <fullName evidence="2">DNA polymerase III subunit delta</fullName>
        <ecNumber evidence="1">2.7.7.7</ecNumber>
    </recommendedName>
</protein>
<comment type="catalytic activity">
    <reaction evidence="8">
        <text>DNA(n) + a 2'-deoxyribonucleoside 5'-triphosphate = DNA(n+1) + diphosphate</text>
        <dbReference type="Rhea" id="RHEA:22508"/>
        <dbReference type="Rhea" id="RHEA-COMP:17339"/>
        <dbReference type="Rhea" id="RHEA-COMP:17340"/>
        <dbReference type="ChEBI" id="CHEBI:33019"/>
        <dbReference type="ChEBI" id="CHEBI:61560"/>
        <dbReference type="ChEBI" id="CHEBI:173112"/>
        <dbReference type="EC" id="2.7.7.7"/>
    </reaction>
</comment>
<evidence type="ECO:0000256" key="3">
    <source>
        <dbReference type="ARBA" id="ARBA00022679"/>
    </source>
</evidence>
<dbReference type="AlphaFoldDB" id="A0A0K8J522"/>
<dbReference type="OrthoDB" id="9775929at2"/>
<keyword evidence="3" id="KW-0808">Transferase</keyword>
<feature type="domain" description="DNA polymerase III delta N-terminal" evidence="9">
    <location>
        <begin position="17"/>
        <end position="126"/>
    </location>
</feature>
<keyword evidence="5" id="KW-0235">DNA replication</keyword>